<evidence type="ECO:0000256" key="1">
    <source>
        <dbReference type="ARBA" id="ARBA00038242"/>
    </source>
</evidence>
<protein>
    <recommendedName>
        <fullName evidence="2">Bet v I/Major latex protein domain-containing protein</fullName>
    </recommendedName>
</protein>
<dbReference type="PANTHER" id="PTHR31338">
    <property type="entry name" value="POLYKETIDE CYCLASE/DEHYDRASE AND LIPID TRANSPORT SUPERFAMILY PROTEIN"/>
    <property type="match status" value="1"/>
</dbReference>
<keyword evidence="4" id="KW-1185">Reference proteome</keyword>
<name>A0AAD4TAN5_9MAGN</name>
<dbReference type="SUPFAM" id="SSF55961">
    <property type="entry name" value="Bet v1-like"/>
    <property type="match status" value="1"/>
</dbReference>
<comment type="caution">
    <text evidence="3">The sequence shown here is derived from an EMBL/GenBank/DDBJ whole genome shotgun (WGS) entry which is preliminary data.</text>
</comment>
<gene>
    <name evidence="3" type="ORF">MKW98_022394</name>
</gene>
<dbReference type="InterPro" id="IPR000916">
    <property type="entry name" value="Bet_v_I/MLP"/>
</dbReference>
<evidence type="ECO:0000313" key="3">
    <source>
        <dbReference type="EMBL" id="KAI3945564.1"/>
    </source>
</evidence>
<dbReference type="AlphaFoldDB" id="A0AAD4TAN5"/>
<sequence length="159" mass="17784">MAQIHRLHAEVELKNCTADQFYGFLKNEMTTLPQVIPHIFKSFQILAGDGKSEGTIWLSKVAMGTSHVEMAKEKIEAIDDESRTFSVSVVDGDILRMYPKFEYTLAVTPLVTQGSEQSCLLKLSVEYEKENEDVPHPHQYVEVATSSIKAIASHLANKS</sequence>
<evidence type="ECO:0000313" key="4">
    <source>
        <dbReference type="Proteomes" id="UP001202328"/>
    </source>
</evidence>
<dbReference type="GO" id="GO:0006952">
    <property type="term" value="P:defense response"/>
    <property type="evidence" value="ECO:0007669"/>
    <property type="project" value="InterPro"/>
</dbReference>
<reference evidence="3" key="1">
    <citation type="submission" date="2022-04" db="EMBL/GenBank/DDBJ databases">
        <title>A functionally conserved STORR gene fusion in Papaver species that diverged 16.8 million years ago.</title>
        <authorList>
            <person name="Catania T."/>
        </authorList>
    </citation>
    <scope>NUCLEOTIDE SEQUENCE</scope>
    <source>
        <strain evidence="3">S-188037</strain>
    </source>
</reference>
<feature type="domain" description="Bet v I/Major latex protein" evidence="2">
    <location>
        <begin position="2"/>
        <end position="158"/>
    </location>
</feature>
<evidence type="ECO:0000259" key="2">
    <source>
        <dbReference type="SMART" id="SM01037"/>
    </source>
</evidence>
<dbReference type="EMBL" id="JAJJMB010003758">
    <property type="protein sequence ID" value="KAI3945564.1"/>
    <property type="molecule type" value="Genomic_DNA"/>
</dbReference>
<dbReference type="InterPro" id="IPR052006">
    <property type="entry name" value="MLP-like"/>
</dbReference>
<dbReference type="Pfam" id="PF00407">
    <property type="entry name" value="Bet_v_1"/>
    <property type="match status" value="1"/>
</dbReference>
<comment type="similarity">
    <text evidence="1">Belongs to the MLP family.</text>
</comment>
<dbReference type="Gene3D" id="3.30.530.20">
    <property type="match status" value="1"/>
</dbReference>
<dbReference type="Proteomes" id="UP001202328">
    <property type="component" value="Unassembled WGS sequence"/>
</dbReference>
<dbReference type="InterPro" id="IPR023393">
    <property type="entry name" value="START-like_dom_sf"/>
</dbReference>
<organism evidence="3 4">
    <name type="scientific">Papaver atlanticum</name>
    <dbReference type="NCBI Taxonomy" id="357466"/>
    <lineage>
        <taxon>Eukaryota</taxon>
        <taxon>Viridiplantae</taxon>
        <taxon>Streptophyta</taxon>
        <taxon>Embryophyta</taxon>
        <taxon>Tracheophyta</taxon>
        <taxon>Spermatophyta</taxon>
        <taxon>Magnoliopsida</taxon>
        <taxon>Ranunculales</taxon>
        <taxon>Papaveraceae</taxon>
        <taxon>Papaveroideae</taxon>
        <taxon>Papaver</taxon>
    </lineage>
</organism>
<dbReference type="CDD" id="cd07816">
    <property type="entry name" value="Bet_v1-like"/>
    <property type="match status" value="1"/>
</dbReference>
<dbReference type="SMART" id="SM01037">
    <property type="entry name" value="Bet_v_1"/>
    <property type="match status" value="1"/>
</dbReference>
<dbReference type="PANTHER" id="PTHR31338:SF16">
    <property type="entry name" value="POLYKETIDE CYCLASE_DEHYDRASE AND LIPID TRANSPORT SUPERFAMILY PROTEIN"/>
    <property type="match status" value="1"/>
</dbReference>
<accession>A0AAD4TAN5</accession>
<proteinExistence type="inferred from homology"/>